<gene>
    <name evidence="1" type="ORF">WCT63_07000</name>
</gene>
<keyword evidence="2" id="KW-1185">Reference proteome</keyword>
<proteinExistence type="predicted"/>
<sequence>MSRFIHTASGWPRKQKRGKIICANFAALISDKQGQAPKACF</sequence>
<evidence type="ECO:0008006" key="3">
    <source>
        <dbReference type="Google" id="ProtNLM"/>
    </source>
</evidence>
<dbReference type="Proteomes" id="UP001313132">
    <property type="component" value="Unassembled WGS sequence"/>
</dbReference>
<organism evidence="1 2">
    <name type="scientific">Pectobacterium versatile</name>
    <dbReference type="NCBI Taxonomy" id="2488639"/>
    <lineage>
        <taxon>Bacteria</taxon>
        <taxon>Pseudomonadati</taxon>
        <taxon>Pseudomonadota</taxon>
        <taxon>Gammaproteobacteria</taxon>
        <taxon>Enterobacterales</taxon>
        <taxon>Pectobacteriaceae</taxon>
        <taxon>Pectobacterium</taxon>
    </lineage>
</organism>
<accession>A0ABU8JY56</accession>
<protein>
    <recommendedName>
        <fullName evidence="3">Transposase</fullName>
    </recommendedName>
</protein>
<reference evidence="1 2" key="1">
    <citation type="submission" date="2024-03" db="EMBL/GenBank/DDBJ databases">
        <title>Analysis of soft rot Pectobacteriaceae population diversity in US potato growing regions between 2016 and 2022.</title>
        <authorList>
            <person name="Ma X."/>
            <person name="Zhang X."/>
            <person name="Stodghill P."/>
            <person name="Rioux R."/>
            <person name="Babler B."/>
            <person name="Shrestha S."/>
            <person name="Babler B."/>
            <person name="Rivedal H."/>
            <person name="Frost K."/>
            <person name="Hao J."/>
            <person name="Secor G."/>
            <person name="Swingle B."/>
        </authorList>
    </citation>
    <scope>NUCLEOTIDE SEQUENCE [LARGE SCALE GENOMIC DNA]</scope>
    <source>
        <strain evidence="1 2">UMSS2</strain>
    </source>
</reference>
<evidence type="ECO:0000313" key="1">
    <source>
        <dbReference type="EMBL" id="MEI7102194.1"/>
    </source>
</evidence>
<dbReference type="RefSeq" id="WP_256712676.1">
    <property type="nucleotide sequence ID" value="NZ_CAKLIR010000003.1"/>
</dbReference>
<dbReference type="EMBL" id="JBBBON010000005">
    <property type="protein sequence ID" value="MEI7102194.1"/>
    <property type="molecule type" value="Genomic_DNA"/>
</dbReference>
<evidence type="ECO:0000313" key="2">
    <source>
        <dbReference type="Proteomes" id="UP001313132"/>
    </source>
</evidence>
<name>A0ABU8JY56_9GAMM</name>
<comment type="caution">
    <text evidence="1">The sequence shown here is derived from an EMBL/GenBank/DDBJ whole genome shotgun (WGS) entry which is preliminary data.</text>
</comment>